<dbReference type="AlphaFoldDB" id="A0A0E9XXZ8"/>
<accession>A0A0E9XXZ8</accession>
<proteinExistence type="predicted"/>
<evidence type="ECO:0000313" key="1">
    <source>
        <dbReference type="EMBL" id="JAI07608.1"/>
    </source>
</evidence>
<name>A0A0E9XXZ8_ANGAN</name>
<reference evidence="1" key="1">
    <citation type="submission" date="2014-11" db="EMBL/GenBank/DDBJ databases">
        <authorList>
            <person name="Amaro Gonzalez C."/>
        </authorList>
    </citation>
    <scope>NUCLEOTIDE SEQUENCE</scope>
</reference>
<sequence length="45" mass="4890">MKMTVKMTVNMTTDTITSTVTRTMETGLFLGPHSLSNVFVPAVIS</sequence>
<dbReference type="EMBL" id="GBXM01000970">
    <property type="protein sequence ID" value="JAI07608.1"/>
    <property type="molecule type" value="Transcribed_RNA"/>
</dbReference>
<reference evidence="1" key="2">
    <citation type="journal article" date="2015" name="Fish Shellfish Immunol.">
        <title>Early steps in the European eel (Anguilla anguilla)-Vibrio vulnificus interaction in the gills: Role of the RtxA13 toxin.</title>
        <authorList>
            <person name="Callol A."/>
            <person name="Pajuelo D."/>
            <person name="Ebbesson L."/>
            <person name="Teles M."/>
            <person name="MacKenzie S."/>
            <person name="Amaro C."/>
        </authorList>
    </citation>
    <scope>NUCLEOTIDE SEQUENCE</scope>
</reference>
<protein>
    <submittedName>
        <fullName evidence="1">Uncharacterized protein</fullName>
    </submittedName>
</protein>
<organism evidence="1">
    <name type="scientific">Anguilla anguilla</name>
    <name type="common">European freshwater eel</name>
    <name type="synonym">Muraena anguilla</name>
    <dbReference type="NCBI Taxonomy" id="7936"/>
    <lineage>
        <taxon>Eukaryota</taxon>
        <taxon>Metazoa</taxon>
        <taxon>Chordata</taxon>
        <taxon>Craniata</taxon>
        <taxon>Vertebrata</taxon>
        <taxon>Euteleostomi</taxon>
        <taxon>Actinopterygii</taxon>
        <taxon>Neopterygii</taxon>
        <taxon>Teleostei</taxon>
        <taxon>Anguilliformes</taxon>
        <taxon>Anguillidae</taxon>
        <taxon>Anguilla</taxon>
    </lineage>
</organism>